<name>A0ABV2CNU0_9RHOO</name>
<keyword evidence="10" id="KW-1185">Reference proteome</keyword>
<evidence type="ECO:0000256" key="5">
    <source>
        <dbReference type="ARBA" id="ARBA00022842"/>
    </source>
</evidence>
<comment type="caution">
    <text evidence="9">The sequence shown here is derived from an EMBL/GenBank/DDBJ whole genome shotgun (WGS) entry which is preliminary data.</text>
</comment>
<organism evidence="9 10">
    <name type="scientific">Uliginosibacterium paludis</name>
    <dbReference type="NCBI Taxonomy" id="1615952"/>
    <lineage>
        <taxon>Bacteria</taxon>
        <taxon>Pseudomonadati</taxon>
        <taxon>Pseudomonadota</taxon>
        <taxon>Betaproteobacteria</taxon>
        <taxon>Rhodocyclales</taxon>
        <taxon>Zoogloeaceae</taxon>
        <taxon>Uliginosibacterium</taxon>
    </lineage>
</organism>
<protein>
    <recommendedName>
        <fullName evidence="6">3'-5' exonuclease</fullName>
    </recommendedName>
    <alternativeName>
        <fullName evidence="7">Werner Syndrome-like exonuclease</fullName>
    </alternativeName>
</protein>
<dbReference type="InterPro" id="IPR002562">
    <property type="entry name" value="3'-5'_exonuclease_dom"/>
</dbReference>
<dbReference type="EMBL" id="JBEWLZ010000003">
    <property type="protein sequence ID" value="MET1489581.1"/>
    <property type="molecule type" value="Genomic_DNA"/>
</dbReference>
<dbReference type="Gene3D" id="3.30.420.10">
    <property type="entry name" value="Ribonuclease H-like superfamily/Ribonuclease H"/>
    <property type="match status" value="1"/>
</dbReference>
<dbReference type="PANTHER" id="PTHR13620">
    <property type="entry name" value="3-5 EXONUCLEASE"/>
    <property type="match status" value="1"/>
</dbReference>
<accession>A0ABV2CNU0</accession>
<dbReference type="SUPFAM" id="SSF53098">
    <property type="entry name" value="Ribonuclease H-like"/>
    <property type="match status" value="1"/>
</dbReference>
<gene>
    <name evidence="9" type="ORF">ABVT11_07055</name>
</gene>
<dbReference type="CDD" id="cd06141">
    <property type="entry name" value="WRN_exo"/>
    <property type="match status" value="1"/>
</dbReference>
<evidence type="ECO:0000313" key="9">
    <source>
        <dbReference type="EMBL" id="MET1489581.1"/>
    </source>
</evidence>
<keyword evidence="1" id="KW-0540">Nuclease</keyword>
<evidence type="ECO:0000256" key="1">
    <source>
        <dbReference type="ARBA" id="ARBA00022722"/>
    </source>
</evidence>
<dbReference type="GO" id="GO:0004527">
    <property type="term" value="F:exonuclease activity"/>
    <property type="evidence" value="ECO:0007669"/>
    <property type="project" value="UniProtKB-KW"/>
</dbReference>
<dbReference type="SMART" id="SM00474">
    <property type="entry name" value="35EXOc"/>
    <property type="match status" value="1"/>
</dbReference>
<evidence type="ECO:0000313" key="10">
    <source>
        <dbReference type="Proteomes" id="UP001548590"/>
    </source>
</evidence>
<evidence type="ECO:0000256" key="6">
    <source>
        <dbReference type="ARBA" id="ARBA00040531"/>
    </source>
</evidence>
<evidence type="ECO:0000259" key="8">
    <source>
        <dbReference type="SMART" id="SM00474"/>
    </source>
</evidence>
<evidence type="ECO:0000256" key="2">
    <source>
        <dbReference type="ARBA" id="ARBA00022723"/>
    </source>
</evidence>
<dbReference type="InterPro" id="IPR051132">
    <property type="entry name" value="3-5_Exonuclease_domain"/>
</dbReference>
<dbReference type="Pfam" id="PF01612">
    <property type="entry name" value="DNA_pol_A_exo1"/>
    <property type="match status" value="1"/>
</dbReference>
<reference evidence="9 10" key="1">
    <citation type="submission" date="2024-07" db="EMBL/GenBank/DDBJ databases">
        <title>Uliginosibacterium paludis KCTC:42655.</title>
        <authorList>
            <person name="Kim M.K."/>
        </authorList>
    </citation>
    <scope>NUCLEOTIDE SEQUENCE [LARGE SCALE GENOMIC DNA]</scope>
    <source>
        <strain evidence="9 10">KCTC 42655</strain>
    </source>
</reference>
<evidence type="ECO:0000256" key="3">
    <source>
        <dbReference type="ARBA" id="ARBA00022801"/>
    </source>
</evidence>
<keyword evidence="3 9" id="KW-0378">Hydrolase</keyword>
<dbReference type="Proteomes" id="UP001548590">
    <property type="component" value="Unassembled WGS sequence"/>
</dbReference>
<evidence type="ECO:0000256" key="7">
    <source>
        <dbReference type="ARBA" id="ARBA00042761"/>
    </source>
</evidence>
<dbReference type="InterPro" id="IPR036397">
    <property type="entry name" value="RNaseH_sf"/>
</dbReference>
<feature type="domain" description="3'-5' exonuclease" evidence="8">
    <location>
        <begin position="34"/>
        <end position="207"/>
    </location>
</feature>
<dbReference type="InterPro" id="IPR012337">
    <property type="entry name" value="RNaseH-like_sf"/>
</dbReference>
<keyword evidence="4 9" id="KW-0269">Exonuclease</keyword>
<evidence type="ECO:0000256" key="4">
    <source>
        <dbReference type="ARBA" id="ARBA00022839"/>
    </source>
</evidence>
<dbReference type="PANTHER" id="PTHR13620:SF109">
    <property type="entry name" value="3'-5' EXONUCLEASE"/>
    <property type="match status" value="1"/>
</dbReference>
<sequence length="211" mass="22278">MTDTPSAAPKKKKGPSKAETALLPPFPVLTLAQVVVPATAEGFAAAAAEILAAGVAGFDTESKPTFRPGEVSDGPHVFQFAIDRKAFLFQTCHAACHEVLRELLASAALQKVGFGLKSDRSQTRSKLGVQPAALLDLDSVFRQEGYSGDMGVRAAVGLVLGQRFHKSHKVTTSNWSLLELSPQQKLYAANDAWAALAVWQALRAPGAAGRG</sequence>
<keyword evidence="5" id="KW-0460">Magnesium</keyword>
<proteinExistence type="predicted"/>
<dbReference type="RefSeq" id="WP_345925224.1">
    <property type="nucleotide sequence ID" value="NZ_JBDIVF010000002.1"/>
</dbReference>
<keyword evidence="2" id="KW-0479">Metal-binding</keyword>